<evidence type="ECO:0000313" key="1">
    <source>
        <dbReference type="EMBL" id="KAK7363324.1"/>
    </source>
</evidence>
<comment type="caution">
    <text evidence="1">The sequence shown here is derived from an EMBL/GenBank/DDBJ whole genome shotgun (WGS) entry which is preliminary data.</text>
</comment>
<organism evidence="1 2">
    <name type="scientific">Canavalia gladiata</name>
    <name type="common">Sword bean</name>
    <name type="synonym">Dolichos gladiatus</name>
    <dbReference type="NCBI Taxonomy" id="3824"/>
    <lineage>
        <taxon>Eukaryota</taxon>
        <taxon>Viridiplantae</taxon>
        <taxon>Streptophyta</taxon>
        <taxon>Embryophyta</taxon>
        <taxon>Tracheophyta</taxon>
        <taxon>Spermatophyta</taxon>
        <taxon>Magnoliopsida</taxon>
        <taxon>eudicotyledons</taxon>
        <taxon>Gunneridae</taxon>
        <taxon>Pentapetalae</taxon>
        <taxon>rosids</taxon>
        <taxon>fabids</taxon>
        <taxon>Fabales</taxon>
        <taxon>Fabaceae</taxon>
        <taxon>Papilionoideae</taxon>
        <taxon>50 kb inversion clade</taxon>
        <taxon>NPAAA clade</taxon>
        <taxon>indigoferoid/millettioid clade</taxon>
        <taxon>Phaseoleae</taxon>
        <taxon>Canavalia</taxon>
    </lineage>
</organism>
<keyword evidence="2" id="KW-1185">Reference proteome</keyword>
<dbReference type="EMBL" id="JAYMYQ010000001">
    <property type="protein sequence ID" value="KAK7363324.1"/>
    <property type="molecule type" value="Genomic_DNA"/>
</dbReference>
<gene>
    <name evidence="1" type="ORF">VNO77_05463</name>
</gene>
<name>A0AAN9N437_CANGL</name>
<protein>
    <submittedName>
        <fullName evidence="1">Uncharacterized protein</fullName>
    </submittedName>
</protein>
<proteinExistence type="predicted"/>
<dbReference type="AlphaFoldDB" id="A0AAN9N437"/>
<evidence type="ECO:0000313" key="2">
    <source>
        <dbReference type="Proteomes" id="UP001367508"/>
    </source>
</evidence>
<sequence>MALEWISLRYACGILQSASTGSILRLPEGEAAWHAQRTETWLSDKGYGITLLLMIWGSWVPTSKDTNQTGRKPNQRLICGTADSLLPIRCNLCGQNSKWTHHERTLGLFLSSISAQQKNIWNEVKGQDPPQLVEKFSSSSSSIDITENLCKHLKTSVFTSPLQKGIKWSREGKLQNERKKSMT</sequence>
<reference evidence="1 2" key="1">
    <citation type="submission" date="2024-01" db="EMBL/GenBank/DDBJ databases">
        <title>The genomes of 5 underutilized Papilionoideae crops provide insights into root nodulation and disease resistanc.</title>
        <authorList>
            <person name="Jiang F."/>
        </authorList>
    </citation>
    <scope>NUCLEOTIDE SEQUENCE [LARGE SCALE GENOMIC DNA]</scope>
    <source>
        <strain evidence="1">LVBAO_FW01</strain>
        <tissue evidence="1">Leaves</tissue>
    </source>
</reference>
<accession>A0AAN9N437</accession>
<dbReference type="Proteomes" id="UP001367508">
    <property type="component" value="Unassembled WGS sequence"/>
</dbReference>